<gene>
    <name evidence="1" type="ORF">EV197_3119</name>
</gene>
<reference evidence="1 2" key="1">
    <citation type="submission" date="2019-02" db="EMBL/GenBank/DDBJ databases">
        <title>Genomic Encyclopedia of Type Strains, Phase IV (KMG-IV): sequencing the most valuable type-strain genomes for metagenomic binning, comparative biology and taxonomic classification.</title>
        <authorList>
            <person name="Goeker M."/>
        </authorList>
    </citation>
    <scope>NUCLEOTIDE SEQUENCE [LARGE SCALE GENOMIC DNA]</scope>
    <source>
        <strain evidence="1 2">DSM 17196</strain>
    </source>
</reference>
<dbReference type="AlphaFoldDB" id="A0A4Q7NYB5"/>
<evidence type="ECO:0000313" key="2">
    <source>
        <dbReference type="Proteomes" id="UP000292262"/>
    </source>
</evidence>
<sequence>MDLEIAKYIVNYYHKFFNEKENIASRHLNSLFKLNGESQSSPRYKIYKRKGWITTDKEALELLKNGETEFLLNTAQRIVKEHKDEIFLNYCPNCQKLARTPKAKQCRHCQHKWFD</sequence>
<dbReference type="OrthoDB" id="275225at2"/>
<keyword evidence="2" id="KW-1185">Reference proteome</keyword>
<comment type="caution">
    <text evidence="1">The sequence shown here is derived from an EMBL/GenBank/DDBJ whole genome shotgun (WGS) entry which is preliminary data.</text>
</comment>
<dbReference type="EMBL" id="SGXE01000005">
    <property type="protein sequence ID" value="RZS92010.1"/>
    <property type="molecule type" value="Genomic_DNA"/>
</dbReference>
<protein>
    <submittedName>
        <fullName evidence="1">Uncharacterized protein</fullName>
    </submittedName>
</protein>
<proteinExistence type="predicted"/>
<name>A0A4Q7NYB5_9FLAO</name>
<evidence type="ECO:0000313" key="1">
    <source>
        <dbReference type="EMBL" id="RZS92010.1"/>
    </source>
</evidence>
<accession>A0A4Q7NYB5</accession>
<dbReference type="Proteomes" id="UP000292262">
    <property type="component" value="Unassembled WGS sequence"/>
</dbReference>
<dbReference type="RefSeq" id="WP_130287636.1">
    <property type="nucleotide sequence ID" value="NZ_SGXE01000005.1"/>
</dbReference>
<organism evidence="1 2">
    <name type="scientific">Aquimarina brevivitae</name>
    <dbReference type="NCBI Taxonomy" id="323412"/>
    <lineage>
        <taxon>Bacteria</taxon>
        <taxon>Pseudomonadati</taxon>
        <taxon>Bacteroidota</taxon>
        <taxon>Flavobacteriia</taxon>
        <taxon>Flavobacteriales</taxon>
        <taxon>Flavobacteriaceae</taxon>
        <taxon>Aquimarina</taxon>
    </lineage>
</organism>